<evidence type="ECO:0000256" key="2">
    <source>
        <dbReference type="ARBA" id="ARBA00022490"/>
    </source>
</evidence>
<keyword evidence="2" id="KW-0963">Cytoplasm</keyword>
<dbReference type="FunFam" id="1.10.10.10:FF:000099">
    <property type="entry name" value="Two-component system response regulator TorR"/>
    <property type="match status" value="1"/>
</dbReference>
<dbReference type="InterPro" id="IPR001789">
    <property type="entry name" value="Sig_transdc_resp-reg_receiver"/>
</dbReference>
<dbReference type="GO" id="GO:0006355">
    <property type="term" value="P:regulation of DNA-templated transcription"/>
    <property type="evidence" value="ECO:0007669"/>
    <property type="project" value="InterPro"/>
</dbReference>
<dbReference type="InterPro" id="IPR036388">
    <property type="entry name" value="WH-like_DNA-bd_sf"/>
</dbReference>
<reference evidence="12 13" key="1">
    <citation type="submission" date="2018-11" db="EMBL/GenBank/DDBJ databases">
        <title>The first complete genome of Serratia liquefaciens isolated from metalophyte plant revel distinctness adaptive mechanisms in an extreme habitat.</title>
        <authorList>
            <person name="Caneschi W.L."/>
            <person name="Sanchez A.B."/>
            <person name="Felestrino E.B."/>
            <person name="Assis R.A.B."/>
            <person name="Lemes C.G.C."/>
            <person name="Cordeiro I.F."/>
            <person name="Fonseca N.P."/>
            <person name="Villa M."/>
            <person name="Vieira I.T."/>
            <person name="Moraes L.A."/>
            <person name="Kamino L.H.Y."/>
            <person name="do Carmo F."/>
            <person name="Garcia C.M."/>
            <person name="Almeida N.F."/>
            <person name="Silva R.S."/>
            <person name="Ferro J.A."/>
            <person name="Ferro M.I.T."/>
            <person name="Varani A.M."/>
            <person name="Ferreira R.M."/>
            <person name="dos Santos V.L."/>
            <person name="Silva U.C."/>
            <person name="Setubal J.C."/>
            <person name="Moreira L.M."/>
        </authorList>
    </citation>
    <scope>NUCLEOTIDE SEQUENCE [LARGE SCALE GENOMIC DNA]</scope>
    <source>
        <strain evidence="12 13">FG3</strain>
    </source>
</reference>
<dbReference type="RefSeq" id="WP_122076679.1">
    <property type="nucleotide sequence ID" value="NZ_CAMIRC010000002.1"/>
</dbReference>
<accession>A0A515D1K9</accession>
<feature type="DNA-binding region" description="OmpR/PhoB-type" evidence="9">
    <location>
        <begin position="133"/>
        <end position="228"/>
    </location>
</feature>
<evidence type="ECO:0000256" key="3">
    <source>
        <dbReference type="ARBA" id="ARBA00022553"/>
    </source>
</evidence>
<proteinExistence type="predicted"/>
<protein>
    <submittedName>
        <fullName evidence="12">Two-component system response regulator TorR</fullName>
    </submittedName>
</protein>
<dbReference type="PANTHER" id="PTHR48111:SF58">
    <property type="entry name" value="TORCAD OPERON TRANSCRIPTIONAL REGULATORY PROTEIN TORR"/>
    <property type="match status" value="1"/>
</dbReference>
<dbReference type="SUPFAM" id="SSF52172">
    <property type="entry name" value="CheY-like"/>
    <property type="match status" value="1"/>
</dbReference>
<feature type="modified residue" description="4-aspartylphosphate" evidence="8">
    <location>
        <position position="53"/>
    </location>
</feature>
<keyword evidence="6 9" id="KW-0238">DNA-binding</keyword>
<dbReference type="PROSITE" id="PS51755">
    <property type="entry name" value="OMPR_PHOB"/>
    <property type="match status" value="1"/>
</dbReference>
<dbReference type="GO" id="GO:0032993">
    <property type="term" value="C:protein-DNA complex"/>
    <property type="evidence" value="ECO:0007669"/>
    <property type="project" value="TreeGrafter"/>
</dbReference>
<evidence type="ECO:0000256" key="8">
    <source>
        <dbReference type="PROSITE-ProRule" id="PRU00169"/>
    </source>
</evidence>
<dbReference type="Gene3D" id="6.10.250.690">
    <property type="match status" value="1"/>
</dbReference>
<dbReference type="Proteomes" id="UP000317572">
    <property type="component" value="Chromosome"/>
</dbReference>
<dbReference type="Pfam" id="PF00072">
    <property type="entry name" value="Response_reg"/>
    <property type="match status" value="1"/>
</dbReference>
<dbReference type="SMART" id="SM00862">
    <property type="entry name" value="Trans_reg_C"/>
    <property type="match status" value="1"/>
</dbReference>
<evidence type="ECO:0000313" key="13">
    <source>
        <dbReference type="Proteomes" id="UP000317572"/>
    </source>
</evidence>
<dbReference type="SMART" id="SM00448">
    <property type="entry name" value="REC"/>
    <property type="match status" value="1"/>
</dbReference>
<dbReference type="PROSITE" id="PS50110">
    <property type="entry name" value="RESPONSE_REGULATORY"/>
    <property type="match status" value="1"/>
</dbReference>
<keyword evidence="7" id="KW-0804">Transcription</keyword>
<evidence type="ECO:0000256" key="6">
    <source>
        <dbReference type="ARBA" id="ARBA00023125"/>
    </source>
</evidence>
<dbReference type="Gene3D" id="3.40.50.2300">
    <property type="match status" value="1"/>
</dbReference>
<keyword evidence="5" id="KW-0805">Transcription regulation</keyword>
<dbReference type="PANTHER" id="PTHR48111">
    <property type="entry name" value="REGULATOR OF RPOS"/>
    <property type="match status" value="1"/>
</dbReference>
<dbReference type="GO" id="GO:0000976">
    <property type="term" value="F:transcription cis-regulatory region binding"/>
    <property type="evidence" value="ECO:0007669"/>
    <property type="project" value="TreeGrafter"/>
</dbReference>
<dbReference type="InterPro" id="IPR039420">
    <property type="entry name" value="WalR-like"/>
</dbReference>
<evidence type="ECO:0000256" key="5">
    <source>
        <dbReference type="ARBA" id="ARBA00023015"/>
    </source>
</evidence>
<dbReference type="GO" id="GO:0000156">
    <property type="term" value="F:phosphorelay response regulator activity"/>
    <property type="evidence" value="ECO:0007669"/>
    <property type="project" value="TreeGrafter"/>
</dbReference>
<dbReference type="InterPro" id="IPR011006">
    <property type="entry name" value="CheY-like_superfamily"/>
</dbReference>
<dbReference type="InterPro" id="IPR001867">
    <property type="entry name" value="OmpR/PhoB-type_DNA-bd"/>
</dbReference>
<dbReference type="EMBL" id="CP033893">
    <property type="protein sequence ID" value="QDL34297.1"/>
    <property type="molecule type" value="Genomic_DNA"/>
</dbReference>
<dbReference type="Pfam" id="PF00486">
    <property type="entry name" value="Trans_reg_C"/>
    <property type="match status" value="1"/>
</dbReference>
<evidence type="ECO:0000259" key="11">
    <source>
        <dbReference type="PROSITE" id="PS51755"/>
    </source>
</evidence>
<organism evidence="12 13">
    <name type="scientific">Serratia liquefaciens</name>
    <dbReference type="NCBI Taxonomy" id="614"/>
    <lineage>
        <taxon>Bacteria</taxon>
        <taxon>Pseudomonadati</taxon>
        <taxon>Pseudomonadota</taxon>
        <taxon>Gammaproteobacteria</taxon>
        <taxon>Enterobacterales</taxon>
        <taxon>Yersiniaceae</taxon>
        <taxon>Serratia</taxon>
    </lineage>
</organism>
<evidence type="ECO:0000256" key="4">
    <source>
        <dbReference type="ARBA" id="ARBA00023012"/>
    </source>
</evidence>
<name>A0A515D1K9_SERLI</name>
<keyword evidence="4" id="KW-0902">Two-component regulatory system</keyword>
<gene>
    <name evidence="12" type="primary">torR</name>
    <name evidence="12" type="ORF">EGO53_21980</name>
</gene>
<evidence type="ECO:0000256" key="9">
    <source>
        <dbReference type="PROSITE-ProRule" id="PRU01091"/>
    </source>
</evidence>
<dbReference type="InterPro" id="IPR016032">
    <property type="entry name" value="Sig_transdc_resp-reg_C-effctor"/>
</dbReference>
<dbReference type="AlphaFoldDB" id="A0A515D1K9"/>
<dbReference type="NCBIfam" id="NF008034">
    <property type="entry name" value="PRK10766.1"/>
    <property type="match status" value="1"/>
</dbReference>
<dbReference type="GO" id="GO:0005829">
    <property type="term" value="C:cytosol"/>
    <property type="evidence" value="ECO:0007669"/>
    <property type="project" value="TreeGrafter"/>
</dbReference>
<evidence type="ECO:0000259" key="10">
    <source>
        <dbReference type="PROSITE" id="PS50110"/>
    </source>
</evidence>
<feature type="domain" description="Response regulatory" evidence="10">
    <location>
        <begin position="4"/>
        <end position="117"/>
    </location>
</feature>
<feature type="domain" description="OmpR/PhoB-type" evidence="11">
    <location>
        <begin position="133"/>
        <end position="228"/>
    </location>
</feature>
<sequence length="231" mass="26397">MSHHIVIVEDDPVTQARLRDYFVHEGYQVSVAESGAGLKEIMLLQPVDLVLLDINLPNENGLLLTRSLRERSNVGIILVTGRCEQIDRIVGLEMGADDYVTKPLELRELVVRVKNLLWRIDLAKTPARQGQQENCYLFAGYCLNPSRHTLECEGEPIRLTRAEYEMLLAFITNPGTVLSRERLLRMLSSHRVDQPDLRTVDVLIRRLRNKLSHELFVTRHGEGYFLAAEVS</sequence>
<keyword evidence="3 8" id="KW-0597">Phosphoprotein</keyword>
<comment type="subcellular location">
    <subcellularLocation>
        <location evidence="1">Cytoplasm</location>
    </subcellularLocation>
</comment>
<evidence type="ECO:0000256" key="7">
    <source>
        <dbReference type="ARBA" id="ARBA00023163"/>
    </source>
</evidence>
<evidence type="ECO:0000256" key="1">
    <source>
        <dbReference type="ARBA" id="ARBA00004496"/>
    </source>
</evidence>
<dbReference type="CDD" id="cd00383">
    <property type="entry name" value="trans_reg_C"/>
    <property type="match status" value="1"/>
</dbReference>
<dbReference type="SUPFAM" id="SSF46894">
    <property type="entry name" value="C-terminal effector domain of the bipartite response regulators"/>
    <property type="match status" value="1"/>
</dbReference>
<evidence type="ECO:0000313" key="12">
    <source>
        <dbReference type="EMBL" id="QDL34297.1"/>
    </source>
</evidence>
<dbReference type="Gene3D" id="1.10.10.10">
    <property type="entry name" value="Winged helix-like DNA-binding domain superfamily/Winged helix DNA-binding domain"/>
    <property type="match status" value="1"/>
</dbReference>